<evidence type="ECO:0000313" key="3">
    <source>
        <dbReference type="Proteomes" id="UP000265520"/>
    </source>
</evidence>
<reference evidence="2 3" key="1">
    <citation type="journal article" date="2018" name="Front. Plant Sci.">
        <title>Red Clover (Trifolium pratense) and Zigzag Clover (T. medium) - A Picture of Genomic Similarities and Differences.</title>
        <authorList>
            <person name="Dluhosova J."/>
            <person name="Istvanek J."/>
            <person name="Nedelnik J."/>
            <person name="Repkova J."/>
        </authorList>
    </citation>
    <scope>NUCLEOTIDE SEQUENCE [LARGE SCALE GENOMIC DNA]</scope>
    <source>
        <strain evidence="3">cv. 10/8</strain>
        <tissue evidence="2">Leaf</tissue>
    </source>
</reference>
<dbReference type="EMBL" id="LXQA010270940">
    <property type="protein sequence ID" value="MCI39728.1"/>
    <property type="molecule type" value="Genomic_DNA"/>
</dbReference>
<name>A0A392RSW8_9FABA</name>
<feature type="region of interest" description="Disordered" evidence="1">
    <location>
        <begin position="1"/>
        <end position="79"/>
    </location>
</feature>
<keyword evidence="3" id="KW-1185">Reference proteome</keyword>
<accession>A0A392RSW8</accession>
<protein>
    <submittedName>
        <fullName evidence="2">Uncharacterized protein</fullName>
    </submittedName>
</protein>
<comment type="caution">
    <text evidence="2">The sequence shown here is derived from an EMBL/GenBank/DDBJ whole genome shotgun (WGS) entry which is preliminary data.</text>
</comment>
<proteinExistence type="predicted"/>
<feature type="non-terminal residue" evidence="2">
    <location>
        <position position="1"/>
    </location>
</feature>
<sequence length="79" mass="7908">IRYLGEGGEEAARGSGGYFGGVDWGNHEGVADANAGNEASKHEKGKVGREAHEDCAGKEDGTSEDDGVTATDPVGGSTG</sequence>
<organism evidence="2 3">
    <name type="scientific">Trifolium medium</name>
    <dbReference type="NCBI Taxonomy" id="97028"/>
    <lineage>
        <taxon>Eukaryota</taxon>
        <taxon>Viridiplantae</taxon>
        <taxon>Streptophyta</taxon>
        <taxon>Embryophyta</taxon>
        <taxon>Tracheophyta</taxon>
        <taxon>Spermatophyta</taxon>
        <taxon>Magnoliopsida</taxon>
        <taxon>eudicotyledons</taxon>
        <taxon>Gunneridae</taxon>
        <taxon>Pentapetalae</taxon>
        <taxon>rosids</taxon>
        <taxon>fabids</taxon>
        <taxon>Fabales</taxon>
        <taxon>Fabaceae</taxon>
        <taxon>Papilionoideae</taxon>
        <taxon>50 kb inversion clade</taxon>
        <taxon>NPAAA clade</taxon>
        <taxon>Hologalegina</taxon>
        <taxon>IRL clade</taxon>
        <taxon>Trifolieae</taxon>
        <taxon>Trifolium</taxon>
    </lineage>
</organism>
<dbReference type="AlphaFoldDB" id="A0A392RSW8"/>
<feature type="compositionally biased region" description="Gly residues" evidence="1">
    <location>
        <begin position="14"/>
        <end position="23"/>
    </location>
</feature>
<dbReference type="Proteomes" id="UP000265520">
    <property type="component" value="Unassembled WGS sequence"/>
</dbReference>
<evidence type="ECO:0000256" key="1">
    <source>
        <dbReference type="SAM" id="MobiDB-lite"/>
    </source>
</evidence>
<feature type="compositionally biased region" description="Basic and acidic residues" evidence="1">
    <location>
        <begin position="39"/>
        <end position="61"/>
    </location>
</feature>
<evidence type="ECO:0000313" key="2">
    <source>
        <dbReference type="EMBL" id="MCI39728.1"/>
    </source>
</evidence>